<dbReference type="KEGG" id="dmm:dnm_072050"/>
<evidence type="ECO:0000313" key="1">
    <source>
        <dbReference type="EMBL" id="QTA91140.1"/>
    </source>
</evidence>
<dbReference type="Proteomes" id="UP000663722">
    <property type="component" value="Chromosome"/>
</dbReference>
<proteinExistence type="predicted"/>
<keyword evidence="2" id="KW-1185">Reference proteome</keyword>
<protein>
    <submittedName>
        <fullName evidence="1">Uncharacterized protein</fullName>
    </submittedName>
</protein>
<reference evidence="1" key="1">
    <citation type="journal article" date="2021" name="Microb. Physiol.">
        <title>Proteogenomic Insights into the Physiology of Marine, Sulfate-Reducing, Filamentous Desulfonema limicola and Desulfonema magnum.</title>
        <authorList>
            <person name="Schnaars V."/>
            <person name="Wohlbrand L."/>
            <person name="Scheve S."/>
            <person name="Hinrichs C."/>
            <person name="Reinhardt R."/>
            <person name="Rabus R."/>
        </authorList>
    </citation>
    <scope>NUCLEOTIDE SEQUENCE</scope>
    <source>
        <strain evidence="1">4be13</strain>
    </source>
</reference>
<gene>
    <name evidence="1" type="ORF">dnm_072050</name>
</gene>
<name>A0A975GRP6_9BACT</name>
<organism evidence="1 2">
    <name type="scientific">Desulfonema magnum</name>
    <dbReference type="NCBI Taxonomy" id="45655"/>
    <lineage>
        <taxon>Bacteria</taxon>
        <taxon>Pseudomonadati</taxon>
        <taxon>Thermodesulfobacteriota</taxon>
        <taxon>Desulfobacteria</taxon>
        <taxon>Desulfobacterales</taxon>
        <taxon>Desulfococcaceae</taxon>
        <taxon>Desulfonema</taxon>
    </lineage>
</organism>
<dbReference type="EMBL" id="CP061800">
    <property type="protein sequence ID" value="QTA91140.1"/>
    <property type="molecule type" value="Genomic_DNA"/>
</dbReference>
<evidence type="ECO:0000313" key="2">
    <source>
        <dbReference type="Proteomes" id="UP000663722"/>
    </source>
</evidence>
<sequence>MAPPAYIRHDHLLHGFGGPSVFEKILLNHSKRLKLKIPKCHTRNMAGDKVIC</sequence>
<dbReference type="AlphaFoldDB" id="A0A975GRP6"/>
<accession>A0A975GRP6</accession>